<comment type="caution">
    <text evidence="2">The sequence shown here is derived from an EMBL/GenBank/DDBJ whole genome shotgun (WGS) entry which is preliminary data.</text>
</comment>
<dbReference type="RefSeq" id="XP_066705605.1">
    <property type="nucleotide sequence ID" value="XM_066836712.1"/>
</dbReference>
<name>A0ABR1QUT6_9PEZI</name>
<evidence type="ECO:0000313" key="2">
    <source>
        <dbReference type="EMBL" id="KAK7966213.1"/>
    </source>
</evidence>
<dbReference type="EMBL" id="JAQQWE010000001">
    <property type="protein sequence ID" value="KAK7966213.1"/>
    <property type="molecule type" value="Genomic_DNA"/>
</dbReference>
<reference evidence="2 3" key="1">
    <citation type="submission" date="2023-01" db="EMBL/GenBank/DDBJ databases">
        <title>Analysis of 21 Apiospora genomes using comparative genomics revels a genus with tremendous synthesis potential of carbohydrate active enzymes and secondary metabolites.</title>
        <authorList>
            <person name="Sorensen T."/>
        </authorList>
    </citation>
    <scope>NUCLEOTIDE SEQUENCE [LARGE SCALE GENOMIC DNA]</scope>
    <source>
        <strain evidence="2 3">CBS 24483</strain>
    </source>
</reference>
<dbReference type="Proteomes" id="UP001391051">
    <property type="component" value="Unassembled WGS sequence"/>
</dbReference>
<proteinExistence type="predicted"/>
<accession>A0ABR1QUT6</accession>
<feature type="region of interest" description="Disordered" evidence="1">
    <location>
        <begin position="1"/>
        <end position="20"/>
    </location>
</feature>
<gene>
    <name evidence="2" type="ORF">PG986_000490</name>
</gene>
<sequence length="210" mass="23080">MGWTLHPSKMGYDSGRPNTSDIRRQLAVTREKKELGSRGVLALDPTQALSERISNLQSAGLYDIMRSGQTLGLAQDSDWQSDNSVTKSHNVAAHDVHTTLFQDILNTTNNPAYAVQALSTTLYQMQYSGESYRWIYSHSASYVMAQEVPMPVQKTGLLTVVGCRHPHHSGGRSRFNVSPPHPGNLVGKRMAERRAGGFGQDHGDFVGGIQ</sequence>
<evidence type="ECO:0000313" key="3">
    <source>
        <dbReference type="Proteomes" id="UP001391051"/>
    </source>
</evidence>
<keyword evidence="3" id="KW-1185">Reference proteome</keyword>
<organism evidence="2 3">
    <name type="scientific">Apiospora aurea</name>
    <dbReference type="NCBI Taxonomy" id="335848"/>
    <lineage>
        <taxon>Eukaryota</taxon>
        <taxon>Fungi</taxon>
        <taxon>Dikarya</taxon>
        <taxon>Ascomycota</taxon>
        <taxon>Pezizomycotina</taxon>
        <taxon>Sordariomycetes</taxon>
        <taxon>Xylariomycetidae</taxon>
        <taxon>Amphisphaeriales</taxon>
        <taxon>Apiosporaceae</taxon>
        <taxon>Apiospora</taxon>
    </lineage>
</organism>
<dbReference type="GeneID" id="92069774"/>
<evidence type="ECO:0000256" key="1">
    <source>
        <dbReference type="SAM" id="MobiDB-lite"/>
    </source>
</evidence>
<protein>
    <submittedName>
        <fullName evidence="2">Uncharacterized protein</fullName>
    </submittedName>
</protein>